<name>A0A9P7YNW6_9HELO</name>
<dbReference type="Proteomes" id="UP000824998">
    <property type="component" value="Unassembled WGS sequence"/>
</dbReference>
<reference evidence="2" key="1">
    <citation type="journal article" date="2021" name="IMA Fungus">
        <title>Genomic characterization of three marine fungi, including Emericellopsis atlantica sp. nov. with signatures of a generalist lifestyle and marine biomass degradation.</title>
        <authorList>
            <person name="Hagestad O.C."/>
            <person name="Hou L."/>
            <person name="Andersen J.H."/>
            <person name="Hansen E.H."/>
            <person name="Altermark B."/>
            <person name="Li C."/>
            <person name="Kuhnert E."/>
            <person name="Cox R.J."/>
            <person name="Crous P.W."/>
            <person name="Spatafora J.W."/>
            <person name="Lail K."/>
            <person name="Amirebrahimi M."/>
            <person name="Lipzen A."/>
            <person name="Pangilinan J."/>
            <person name="Andreopoulos W."/>
            <person name="Hayes R.D."/>
            <person name="Ng V."/>
            <person name="Grigoriev I.V."/>
            <person name="Jackson S.A."/>
            <person name="Sutton T.D.S."/>
            <person name="Dobson A.D.W."/>
            <person name="Rama T."/>
        </authorList>
    </citation>
    <scope>NUCLEOTIDE SEQUENCE</scope>
    <source>
        <strain evidence="2">TRa018bII</strain>
    </source>
</reference>
<feature type="compositionally biased region" description="Polar residues" evidence="1">
    <location>
        <begin position="652"/>
        <end position="661"/>
    </location>
</feature>
<feature type="region of interest" description="Disordered" evidence="1">
    <location>
        <begin position="606"/>
        <end position="706"/>
    </location>
</feature>
<dbReference type="AlphaFoldDB" id="A0A9P7YNW6"/>
<evidence type="ECO:0000313" key="2">
    <source>
        <dbReference type="EMBL" id="KAG9236936.1"/>
    </source>
</evidence>
<feature type="compositionally biased region" description="Polar residues" evidence="1">
    <location>
        <begin position="616"/>
        <end position="634"/>
    </location>
</feature>
<accession>A0A9P7YNW6</accession>
<proteinExistence type="predicted"/>
<comment type="caution">
    <text evidence="2">The sequence shown here is derived from an EMBL/GenBank/DDBJ whole genome shotgun (WGS) entry which is preliminary data.</text>
</comment>
<feature type="region of interest" description="Disordered" evidence="1">
    <location>
        <begin position="463"/>
        <end position="483"/>
    </location>
</feature>
<sequence length="706" mass="80138">MLQHCIQLTRQASQIHFNRTGRNLEITEEAIFHGLFLEEETGPGLFNRQRTNDPHSLPPPYVCSSPLAVAPSLDVGLTDTLTAMPSSGMGMPFGSRRDINDNLLSVHPEGAIETENDTNSAEPGFLTCHHCHQIFDHWRPLLYHQEKIKCTLTPFTTTNRGWQCLHCCKIFKSSLNDCNKHMSSAVCRMFPCTLPKSPILLMRPRYSISMVPSSLPHRYPSPIYSLFLVFGYINGKKLSWSFVFSIESQEGDEEVGPNDGLQIRVRDVSDKKHLQTMYLDEKDPPPPIQTNCSYQYLTRRRWRPELDRHLLAGVMKLISSLTKDRRDKAIKEVERLVVEKGWETSDDSRSEQIDSQEWALRCLRSLKLSPDLICFLSRLKGYSISSIDRKVDQILRWTTITPDSAVDILEWKPSAVLLRADLPDQMWRSWEEVFRQRRLIQQFEEEWIQKQPRERKVIGQLSRPNFQTGSPRNTTLQGEEVPGNDQDLFVDQRQLHEELLGNDHAIAKGQRRGLEWKVGSPLLLPLPLPSSGRSHTLIYNSPMTASQQIDEESAMSLTAGVGSATELIDIQPVEDDMADPTFASSEWDIPASETKVGSRLSFSVMEESEGEADGLNFQQPTNVTTTSADPSLMSNHWDPLTTESTAEERSRSNFSGTQQIGQELGEPEFQNPANITGYMLDPTSNPYDFDPIAFDEEFWNPSDPGT</sequence>
<protein>
    <submittedName>
        <fullName evidence="2">Uncharacterized protein</fullName>
    </submittedName>
</protein>
<gene>
    <name evidence="2" type="ORF">BJ875DRAFT_195104</name>
</gene>
<organism evidence="2 3">
    <name type="scientific">Amylocarpus encephaloides</name>
    <dbReference type="NCBI Taxonomy" id="45428"/>
    <lineage>
        <taxon>Eukaryota</taxon>
        <taxon>Fungi</taxon>
        <taxon>Dikarya</taxon>
        <taxon>Ascomycota</taxon>
        <taxon>Pezizomycotina</taxon>
        <taxon>Leotiomycetes</taxon>
        <taxon>Helotiales</taxon>
        <taxon>Helotiales incertae sedis</taxon>
        <taxon>Amylocarpus</taxon>
    </lineage>
</organism>
<dbReference type="EMBL" id="MU251396">
    <property type="protein sequence ID" value="KAG9236936.1"/>
    <property type="molecule type" value="Genomic_DNA"/>
</dbReference>
<evidence type="ECO:0000313" key="3">
    <source>
        <dbReference type="Proteomes" id="UP000824998"/>
    </source>
</evidence>
<keyword evidence="3" id="KW-1185">Reference proteome</keyword>
<feature type="compositionally biased region" description="Polar residues" evidence="1">
    <location>
        <begin position="463"/>
        <end position="477"/>
    </location>
</feature>
<evidence type="ECO:0000256" key="1">
    <source>
        <dbReference type="SAM" id="MobiDB-lite"/>
    </source>
</evidence>